<dbReference type="InterPro" id="IPR055406">
    <property type="entry name" value="HEAT_Maestro"/>
</dbReference>
<evidence type="ECO:0000259" key="4">
    <source>
        <dbReference type="Pfam" id="PF23210"/>
    </source>
</evidence>
<keyword evidence="1" id="KW-0677">Repeat</keyword>
<dbReference type="PROSITE" id="PS50077">
    <property type="entry name" value="HEAT_REPEAT"/>
    <property type="match status" value="1"/>
</dbReference>
<dbReference type="GO" id="GO:0005737">
    <property type="term" value="C:cytoplasm"/>
    <property type="evidence" value="ECO:0000318"/>
    <property type="project" value="GO_Central"/>
</dbReference>
<dbReference type="SUPFAM" id="SSF48371">
    <property type="entry name" value="ARM repeat"/>
    <property type="match status" value="2"/>
</dbReference>
<dbReference type="RefSeq" id="XP_003291776.1">
    <property type="nucleotide sequence ID" value="XM_003291728.1"/>
</dbReference>
<proteinExistence type="predicted"/>
<reference evidence="8" key="1">
    <citation type="journal article" date="2011" name="Genome Biol.">
        <title>Comparative genomics of the social amoebae Dictyostelium discoideum and Dictyostelium purpureum.</title>
        <authorList>
            <consortium name="US DOE Joint Genome Institute (JGI-PGF)"/>
            <person name="Sucgang R."/>
            <person name="Kuo A."/>
            <person name="Tian X."/>
            <person name="Salerno W."/>
            <person name="Parikh A."/>
            <person name="Feasley C.L."/>
            <person name="Dalin E."/>
            <person name="Tu H."/>
            <person name="Huang E."/>
            <person name="Barry K."/>
            <person name="Lindquist E."/>
            <person name="Shapiro H."/>
            <person name="Bruce D."/>
            <person name="Schmutz J."/>
            <person name="Salamov A."/>
            <person name="Fey P."/>
            <person name="Gaudet P."/>
            <person name="Anjard C."/>
            <person name="Babu M.M."/>
            <person name="Basu S."/>
            <person name="Bushmanova Y."/>
            <person name="van der Wel H."/>
            <person name="Katoh-Kurasawa M."/>
            <person name="Dinh C."/>
            <person name="Coutinho P.M."/>
            <person name="Saito T."/>
            <person name="Elias M."/>
            <person name="Schaap P."/>
            <person name="Kay R.R."/>
            <person name="Henrissat B."/>
            <person name="Eichinger L."/>
            <person name="Rivero F."/>
            <person name="Putnam N.H."/>
            <person name="West C.M."/>
            <person name="Loomis W.F."/>
            <person name="Chisholm R.L."/>
            <person name="Shaulsky G."/>
            <person name="Strassmann J.E."/>
            <person name="Queller D.C."/>
            <person name="Kuspa A."/>
            <person name="Grigoriev I.V."/>
        </authorList>
    </citation>
    <scope>NUCLEOTIDE SEQUENCE [LARGE SCALE GENOMIC DNA]</scope>
    <source>
        <strain evidence="8">QSDP1</strain>
    </source>
</reference>
<dbReference type="eggNOG" id="KOG2032">
    <property type="taxonomic scope" value="Eukaryota"/>
</dbReference>
<dbReference type="Gene3D" id="1.25.10.10">
    <property type="entry name" value="Leucine-rich Repeat Variant"/>
    <property type="match status" value="2"/>
</dbReference>
<dbReference type="InterPro" id="IPR045206">
    <property type="entry name" value="Maestro_heat-like_prot"/>
</dbReference>
<dbReference type="InterPro" id="IPR055408">
    <property type="entry name" value="HEAT_MROH2B-like"/>
</dbReference>
<dbReference type="Pfam" id="PF23221">
    <property type="entry name" value="HEAT_MROH2B_1st"/>
    <property type="match status" value="1"/>
</dbReference>
<dbReference type="GO" id="GO:0006887">
    <property type="term" value="P:exocytosis"/>
    <property type="evidence" value="ECO:0007669"/>
    <property type="project" value="EnsemblProtists"/>
</dbReference>
<dbReference type="GO" id="GO:0071203">
    <property type="term" value="C:WASH complex"/>
    <property type="evidence" value="ECO:0007669"/>
    <property type="project" value="EnsemblProtists"/>
</dbReference>
<dbReference type="InterPro" id="IPR048465">
    <property type="entry name" value="Maestro-like_HEAT"/>
</dbReference>
<name>F0ZWH4_DICPU</name>
<evidence type="ECO:0000313" key="8">
    <source>
        <dbReference type="Proteomes" id="UP000001064"/>
    </source>
</evidence>
<dbReference type="InParanoid" id="F0ZWH4"/>
<evidence type="ECO:0000259" key="3">
    <source>
        <dbReference type="Pfam" id="PF21047"/>
    </source>
</evidence>
<dbReference type="InterPro" id="IPR056282">
    <property type="entry name" value="MROH2B-like_N_HEAT"/>
</dbReference>
<dbReference type="Pfam" id="PF21047">
    <property type="entry name" value="HEAT_Maestro"/>
    <property type="match status" value="1"/>
</dbReference>
<dbReference type="InterPro" id="IPR011989">
    <property type="entry name" value="ARM-like"/>
</dbReference>
<dbReference type="Proteomes" id="UP000001064">
    <property type="component" value="Unassembled WGS sequence"/>
</dbReference>
<dbReference type="GeneID" id="10505513"/>
<feature type="domain" description="Maestro/Maestro-like HEAT-repeats" evidence="6">
    <location>
        <begin position="1371"/>
        <end position="1660"/>
    </location>
</feature>
<sequence length="1662" mass="187297">MSKKQPTISPVLENIVNSLLQSLSDSDENVKSTVVNSLYEIGFRQPNFVLHVACEFINKNQKIDLSHRVKILTSIHQILEQTRNDITDQLSMNLIQMSISEMTKDKEVVPEWQQISSSLLVSLGLRYPQLIMDELLKRFEPGTIPHYFVMKTLGDFIGSNPIPTVPKVREILSRILPVLASIKHDNFKWVFAAALGHFADAIVSYVANIDAGSDKSLTLYSFSSEFYPALELMFSKWLGTNHEKVRLVTIEAVGSICSILSIEQLESQIQKLVSGVLAMLKKEKDLLPVTHSLCCILEVCVKNDIKLQVNELLIPMMQTLHPLVCVVPDYSNPASTKTYNEVLRCFEVIGRGYVDSLISFLNNKLENRDLKSRAGSLSIIRHMVTRLDVELTDKKPLIISAIKPLVQSEPSIFIKKYLSQIIVAMAPYGYLHMEGGLQLIEFIIKGSSFVQDSELGKTVAPQPQKKIENPELHVTEQELRSISDNILNLMTTTMPDMESVLWPYLFEFLLPDQYTGSIPIVAKCLTYYAQQKKAADSDDYYIDFDKEINLPKPTQIISRYFVLLTAPLRRSQLGIRILENMKAIGPILHPSICDMWDVTLPKLISYLEDHTDPDTWNKNQWEELTLRLLAETIKNAADDEWTVTLGNSMSEQIDHYKKDSSLKRSLYKQMGLIMQKCAHKEFVKSKIEVMFTSVDYTNGLENEGCAIGLGYCASSHPDIVLEKINYHIKNTMVKKSGFFGKKGPKGVKNCILLSLGYMAQHMASNIFSSRVEVHVFQPIKPAISILKKVPKKLSAIKMIDLIGKALHPNKVPGYTFKQRDELVKLLISYMNPATPPIGMNNQVKVDGVNACSTLIHLEPMITLELENQIVQLVLTFYNLQVSAANASNTESDEYKEINSLVTAVNNLFSTILYNQTSIECFNRLLGYLDPLSRSKDAHVRERSMFCILYLVKKFIEYSTESQELPKDKVFDNIGSTLSILIPRCTDPEINVRKYAVEGIQLMLYVSFMLKNTTLENRRVKPSEVLHPLTSIREGITTTEVNEQFSLVFEISSVISKMVSLEEIPKFLEGSIKGLQDLQTFSTNGSCIMINGIIKSRGEELIDYVPVLVRGLLTAMEGITSETTMNGTLVSLRSLATHHLIPVLTVLLEYPMPHSIHVIKSLQIIGKDKNLIGPTIIHLMDLLNNKPVYEDKPDPKDKKRIIPSPFPVALAATCSLGEILQLSEIEEIAKYFYHQLFSTLVLRAGTCNNSLPCVIEAPANNPKIKPASLIPSQQMLATFRQFFTCTKEEETCLNPIEGKGSFNRLEAYDYHEGIIEITGVVAAAHPEHIKGIFEFLLPYQRSNHLQHRIVVIAVTTELINHCKDKEILQRLINTLLNSLVDPLVKLISLKGLSNIVSAGIEQTNRYAPTVIDALSTSIDDQDEGMAMECMLGLSKIFEVADEGRVAPILVNICNRIRPAFEKPNDFIRGASFKLFGSLWRFGSGSACDPFYEQIHNSLPALIMHLNDDNPMVKDACKKTLFELCGQNISEDRSRPYNLMRSLEIMEYFNNKSKGFHPSVSDSSSINYDEFLLDFSKLLIVHYPERVNYFIMTVIEFFKSGWVTLKGNSATLTGLLLGNLTDEKRIQTNINSTIITKTLINLLGDRSSMVRKKAAESLGLLHHY</sequence>
<evidence type="ECO:0000256" key="1">
    <source>
        <dbReference type="ARBA" id="ARBA00022737"/>
    </source>
</evidence>
<evidence type="ECO:0000259" key="5">
    <source>
        <dbReference type="Pfam" id="PF23221"/>
    </source>
</evidence>
<evidence type="ECO:0000259" key="6">
    <source>
        <dbReference type="Pfam" id="PF23227"/>
    </source>
</evidence>
<gene>
    <name evidence="7" type="ORF">DICPUDRAFT_50034</name>
</gene>
<accession>F0ZWH4</accession>
<dbReference type="OMA" id="EVYIKAM"/>
<dbReference type="Pfam" id="PF23227">
    <property type="entry name" value="HEAT_MROH2B_C"/>
    <property type="match status" value="1"/>
</dbReference>
<organism evidence="7 8">
    <name type="scientific">Dictyostelium purpureum</name>
    <name type="common">Slime mold</name>
    <dbReference type="NCBI Taxonomy" id="5786"/>
    <lineage>
        <taxon>Eukaryota</taxon>
        <taxon>Amoebozoa</taxon>
        <taxon>Evosea</taxon>
        <taxon>Eumycetozoa</taxon>
        <taxon>Dictyostelia</taxon>
        <taxon>Dictyosteliales</taxon>
        <taxon>Dictyosteliaceae</taxon>
        <taxon>Dictyostelium</taxon>
    </lineage>
</organism>
<dbReference type="STRING" id="5786.F0ZWH4"/>
<feature type="repeat" description="HEAT" evidence="2">
    <location>
        <begin position="1633"/>
        <end position="1662"/>
    </location>
</feature>
<keyword evidence="8" id="KW-1185">Reference proteome</keyword>
<dbReference type="InterPro" id="IPR016024">
    <property type="entry name" value="ARM-type_fold"/>
</dbReference>
<dbReference type="InterPro" id="IPR021133">
    <property type="entry name" value="HEAT_type_2"/>
</dbReference>
<dbReference type="FunCoup" id="F0ZWH4">
    <property type="interactions" value="199"/>
</dbReference>
<feature type="domain" description="Maestro-like HEAT-repeats" evidence="3">
    <location>
        <begin position="938"/>
        <end position="1169"/>
    </location>
</feature>
<dbReference type="Pfam" id="PF23210">
    <property type="entry name" value="HEAT_Maestro_2"/>
    <property type="match status" value="1"/>
</dbReference>
<protein>
    <submittedName>
        <fullName evidence="7">Uncharacterized protein</fullName>
    </submittedName>
</protein>
<dbReference type="PANTHER" id="PTHR23120:SF0">
    <property type="entry name" value="MAESTRO HEAT-LIKE REPEAT FAMILY MEMBER 1"/>
    <property type="match status" value="1"/>
</dbReference>
<dbReference type="KEGG" id="dpp:DICPUDRAFT_50034"/>
<dbReference type="EMBL" id="GL871236">
    <property type="protein sequence ID" value="EGC31710.1"/>
    <property type="molecule type" value="Genomic_DNA"/>
</dbReference>
<dbReference type="OrthoDB" id="1884734at2759"/>
<dbReference type="GO" id="GO:0005764">
    <property type="term" value="C:lysosome"/>
    <property type="evidence" value="ECO:0007669"/>
    <property type="project" value="EnsemblProtists"/>
</dbReference>
<feature type="domain" description="MROH2B-like HEAT-repeats" evidence="4">
    <location>
        <begin position="261"/>
        <end position="881"/>
    </location>
</feature>
<evidence type="ECO:0000313" key="7">
    <source>
        <dbReference type="EMBL" id="EGC31710.1"/>
    </source>
</evidence>
<dbReference type="VEuPathDB" id="AmoebaDB:DICPUDRAFT_50034"/>
<evidence type="ECO:0000256" key="2">
    <source>
        <dbReference type="PROSITE-ProRule" id="PRU00103"/>
    </source>
</evidence>
<feature type="domain" description="MROH2B-like N-terminal HEAT-repeats" evidence="5">
    <location>
        <begin position="38"/>
        <end position="257"/>
    </location>
</feature>
<dbReference type="PANTHER" id="PTHR23120">
    <property type="entry name" value="MAESTRO-RELATED HEAT DOMAIN-CONTAINING"/>
    <property type="match status" value="1"/>
</dbReference>